<proteinExistence type="predicted"/>
<protein>
    <submittedName>
        <fullName evidence="1">Uncharacterized protein</fullName>
    </submittedName>
</protein>
<accession>A0A2I6UH60</accession>
<keyword evidence="2" id="KW-1185">Reference proteome</keyword>
<evidence type="ECO:0000313" key="1">
    <source>
        <dbReference type="EMBL" id="AUO79305.1"/>
    </source>
</evidence>
<organism evidence="1 2">
    <name type="scientific">Salinibacter phage M31CR41-2</name>
    <dbReference type="NCBI Taxonomy" id="2681614"/>
    <lineage>
        <taxon>Viruses</taxon>
        <taxon>Duplodnaviria</taxon>
        <taxon>Heunggongvirae</taxon>
        <taxon>Uroviricota</taxon>
        <taxon>Caudoviricetes</taxon>
        <taxon>Kairosalinivirus</taxon>
        <taxon>Kairosalinivirus M31CR412</taxon>
    </lineage>
</organism>
<reference evidence="1 2" key="1">
    <citation type="submission" date="2017-07" db="EMBL/GenBank/DDBJ databases">
        <title>Characterization of ecologically diverse viruses infecting co-occurring strains of cosmopolitan hyperhalophilic Bacteroidetes.</title>
        <authorList>
            <person name="Villamor J."/>
            <person name="Ramos-Barbero M.D."/>
            <person name="Gonzalez-Torres P."/>
            <person name="Gabaldon T."/>
            <person name="Rollesso-Mora R."/>
            <person name="Meseguer I."/>
            <person name="Martinez-Garcia M."/>
            <person name="Santos F."/>
            <person name="Anton J."/>
        </authorList>
    </citation>
    <scope>NUCLEOTIDE SEQUENCE [LARGE SCALE GENOMIC DNA]</scope>
</reference>
<dbReference type="RefSeq" id="YP_009639548.1">
    <property type="nucleotide sequence ID" value="NC_042352.1"/>
</dbReference>
<dbReference type="Proteomes" id="UP000259253">
    <property type="component" value="Segment"/>
</dbReference>
<dbReference type="KEGG" id="vg:40236345"/>
<dbReference type="EMBL" id="MF580961">
    <property type="protein sequence ID" value="AUO79305.1"/>
    <property type="molecule type" value="Genomic_DNA"/>
</dbReference>
<dbReference type="GeneID" id="40236345"/>
<sequence length="126" mass="14960">MSKQRDPLRTISQIVHYIDEDIQEKYGHVIKRHYVEYIVEGQPRISYPKVRTRIYLDTDSVPKGEDSVYELQQAVTKEIRKQIRHTDHFGLAWADQQLREMDHSLRDLFGDEDAGMAPMKYERSSH</sequence>
<name>A0A2I6UH60_9CAUD</name>
<evidence type="ECO:0000313" key="2">
    <source>
        <dbReference type="Proteomes" id="UP000259253"/>
    </source>
</evidence>